<evidence type="ECO:0000313" key="2">
    <source>
        <dbReference type="EMBL" id="KAL1863018.1"/>
    </source>
</evidence>
<evidence type="ECO:0000256" key="1">
    <source>
        <dbReference type="SAM" id="SignalP"/>
    </source>
</evidence>
<sequence>MSDPLSITASVAGLVSLGLQVVSGITQYLDAVHERKDDVASAKTQVIRTQNPLKLVIKVAAKVEPNHSAIAAVLRDSASVKPELQALDEFVRSLDATRVPPPSHEVLGKVFVQAKKLTYPFHRPTLERLQSRLIRVNEGLQAALQVSGLDVAIDIEHTTSAIKTTLPDLTWKLSEEIKQESVASRDAVARVGDWVVSLSGRFDQGLAKVLEDIATTSTTSMSVLQEDRDKKQAMLLQEILKTCNGVASLSDSVQGVDMSLVKIQEDIASSRTATASVLHEEYAWTRSKVLEELEMTRSGVSEFGDAFKRFELALRAHPTREEFGHLISKPGELKDLCDIMEDSSRLITSQHITQRPRINLERRICVCRKRIVRSGQALLWGPWQVLKNTSTTHDHFPDCICHVQGAAVSSKRWAVAFKGLQGRINRAIEVSFSLSFGAGGCSLSPGFNYYPNIDRRRDPAFRIMGLISWARFTLVNQDLNRDFAEFVELCMDNMALLYRCGKASPKAVDQYGRGVLHYTDIREIVGLPYSITTP</sequence>
<accession>A0ABR3WJM2</accession>
<dbReference type="EMBL" id="JAWRVE010000075">
    <property type="protein sequence ID" value="KAL1863018.1"/>
    <property type="molecule type" value="Genomic_DNA"/>
</dbReference>
<keyword evidence="3" id="KW-1185">Reference proteome</keyword>
<name>A0ABR3WJM2_9PEZI</name>
<protein>
    <recommendedName>
        <fullName evidence="4">Fungal N-terminal domain-containing protein</fullName>
    </recommendedName>
</protein>
<feature type="signal peptide" evidence="1">
    <location>
        <begin position="1"/>
        <end position="24"/>
    </location>
</feature>
<feature type="chain" id="PRO_5046540117" description="Fungal N-terminal domain-containing protein" evidence="1">
    <location>
        <begin position="25"/>
        <end position="534"/>
    </location>
</feature>
<gene>
    <name evidence="2" type="ORF">Daus18300_008174</name>
</gene>
<reference evidence="2 3" key="1">
    <citation type="journal article" date="2024" name="IMA Fungus">
        <title>IMA Genome - F19 : A genome assembly and annotation guide to empower mycologists, including annotated draft genome sequences of Ceratocystis pirilliformis, Diaporthe australafricana, Fusarium ophioides, Paecilomyces lecythidis, and Sporothrix stenoceras.</title>
        <authorList>
            <person name="Aylward J."/>
            <person name="Wilson A.M."/>
            <person name="Visagie C.M."/>
            <person name="Spraker J."/>
            <person name="Barnes I."/>
            <person name="Buitendag C."/>
            <person name="Ceriani C."/>
            <person name="Del Mar Angel L."/>
            <person name="du Plessis D."/>
            <person name="Fuchs T."/>
            <person name="Gasser K."/>
            <person name="Kramer D."/>
            <person name="Li W."/>
            <person name="Munsamy K."/>
            <person name="Piso A."/>
            <person name="Price J.L."/>
            <person name="Sonnekus B."/>
            <person name="Thomas C."/>
            <person name="van der Nest A."/>
            <person name="van Dijk A."/>
            <person name="van Heerden A."/>
            <person name="van Vuuren N."/>
            <person name="Yilmaz N."/>
            <person name="Duong T.A."/>
            <person name="van der Merwe N.A."/>
            <person name="Wingfield M.J."/>
            <person name="Wingfield B.D."/>
        </authorList>
    </citation>
    <scope>NUCLEOTIDE SEQUENCE [LARGE SCALE GENOMIC DNA]</scope>
    <source>
        <strain evidence="2 3">CMW 18300</strain>
    </source>
</reference>
<dbReference type="Proteomes" id="UP001583177">
    <property type="component" value="Unassembled WGS sequence"/>
</dbReference>
<evidence type="ECO:0000313" key="3">
    <source>
        <dbReference type="Proteomes" id="UP001583177"/>
    </source>
</evidence>
<proteinExistence type="predicted"/>
<evidence type="ECO:0008006" key="4">
    <source>
        <dbReference type="Google" id="ProtNLM"/>
    </source>
</evidence>
<organism evidence="2 3">
    <name type="scientific">Diaporthe australafricana</name>
    <dbReference type="NCBI Taxonomy" id="127596"/>
    <lineage>
        <taxon>Eukaryota</taxon>
        <taxon>Fungi</taxon>
        <taxon>Dikarya</taxon>
        <taxon>Ascomycota</taxon>
        <taxon>Pezizomycotina</taxon>
        <taxon>Sordariomycetes</taxon>
        <taxon>Sordariomycetidae</taxon>
        <taxon>Diaporthales</taxon>
        <taxon>Diaporthaceae</taxon>
        <taxon>Diaporthe</taxon>
    </lineage>
</organism>
<keyword evidence="1" id="KW-0732">Signal</keyword>
<comment type="caution">
    <text evidence="2">The sequence shown here is derived from an EMBL/GenBank/DDBJ whole genome shotgun (WGS) entry which is preliminary data.</text>
</comment>